<name>A0A0K6IC28_9HYPH</name>
<sequence>MNAAAPLKHLVPGTIRAAAGCLWEGTEPQNAAALEILNAGQQVITPPVRDAVIQNLVSLFRGDYLLARLMLEEGRFMVFQAILCLSAAQNPEDRDSWLTLGRLQARLSSSGLTSRNRIEALVAIFERYGFIERRKAEEDLRISILMPTARMWSADALFTEMHLSPLCREQGQEETSAGASQLLARLSHSGEANGSLHQHADPMAPAWSERSIAPATAGHRNWRRSFAPLLQDYFGMRMQHRSISALAERDGGYLTLLMLLHEAAQTGSSRIQMGYESISEHAGISRTHARLLMEQAETLGLVQLHARGGRDIEVRQSAWDAMDIWLTGNFAYLLATV</sequence>
<dbReference type="AlphaFoldDB" id="A0A0K6IC28"/>
<evidence type="ECO:0000313" key="2">
    <source>
        <dbReference type="Proteomes" id="UP000183900"/>
    </source>
</evidence>
<accession>A0A0K6IC28</accession>
<gene>
    <name evidence="1" type="ORF">Ga0061067_12029</name>
</gene>
<dbReference type="RefSeq" id="WP_055457086.1">
    <property type="nucleotide sequence ID" value="NZ_CYHE01000020.1"/>
</dbReference>
<dbReference type="EMBL" id="CYHE01000020">
    <property type="protein sequence ID" value="CUB00674.1"/>
    <property type="molecule type" value="Genomic_DNA"/>
</dbReference>
<protein>
    <submittedName>
        <fullName evidence="1">Uncharacterized protein</fullName>
    </submittedName>
</protein>
<evidence type="ECO:0000313" key="1">
    <source>
        <dbReference type="EMBL" id="CUB00674.1"/>
    </source>
</evidence>
<organism evidence="1 2">
    <name type="scientific">Pannonibacter indicus</name>
    <dbReference type="NCBI Taxonomy" id="466044"/>
    <lineage>
        <taxon>Bacteria</taxon>
        <taxon>Pseudomonadati</taxon>
        <taxon>Pseudomonadota</taxon>
        <taxon>Alphaproteobacteria</taxon>
        <taxon>Hyphomicrobiales</taxon>
        <taxon>Stappiaceae</taxon>
        <taxon>Pannonibacter</taxon>
    </lineage>
</organism>
<dbReference type="Proteomes" id="UP000183900">
    <property type="component" value="Unassembled WGS sequence"/>
</dbReference>
<proteinExistence type="predicted"/>
<keyword evidence="2" id="KW-1185">Reference proteome</keyword>
<reference evidence="2" key="1">
    <citation type="submission" date="2015-08" db="EMBL/GenBank/DDBJ databases">
        <authorList>
            <person name="Varghese N."/>
        </authorList>
    </citation>
    <scope>NUCLEOTIDE SEQUENCE [LARGE SCALE GENOMIC DNA]</scope>
    <source>
        <strain evidence="2">DSM 23407</strain>
    </source>
</reference>